<feature type="compositionally biased region" description="Polar residues" evidence="6">
    <location>
        <begin position="1837"/>
        <end position="1853"/>
    </location>
</feature>
<dbReference type="InterPro" id="IPR036985">
    <property type="entry name" value="Transglutaminase-like_sf"/>
</dbReference>
<feature type="compositionally biased region" description="Polar residues" evidence="6">
    <location>
        <begin position="1280"/>
        <end position="1289"/>
    </location>
</feature>
<dbReference type="GO" id="GO:0003684">
    <property type="term" value="F:damaged DNA binding"/>
    <property type="evidence" value="ECO:0007669"/>
    <property type="project" value="InterPro"/>
</dbReference>
<dbReference type="InterPro" id="IPR042488">
    <property type="entry name" value="Rad4_BHD3_sf"/>
</dbReference>
<dbReference type="InterPro" id="IPR035925">
    <property type="entry name" value="BSD_dom_sf"/>
</dbReference>
<dbReference type="Gene3D" id="3.90.260.10">
    <property type="entry name" value="Transglutaminase-like"/>
    <property type="match status" value="1"/>
</dbReference>
<dbReference type="Pfam" id="PF10403">
    <property type="entry name" value="BHD_1"/>
    <property type="match status" value="1"/>
</dbReference>
<dbReference type="Proteomes" id="UP000243515">
    <property type="component" value="Unassembled WGS sequence"/>
</dbReference>
<dbReference type="GO" id="GO:0003697">
    <property type="term" value="F:single-stranded DNA binding"/>
    <property type="evidence" value="ECO:0007669"/>
    <property type="project" value="TreeGrafter"/>
</dbReference>
<dbReference type="Gene3D" id="3.30.70.2460">
    <property type="entry name" value="Rad4, beta-hairpin domain BHD3"/>
    <property type="match status" value="1"/>
</dbReference>
<feature type="region of interest" description="Disordered" evidence="6">
    <location>
        <begin position="1276"/>
        <end position="1416"/>
    </location>
</feature>
<dbReference type="Gene3D" id="1.10.3970.10">
    <property type="entry name" value="BSD domain"/>
    <property type="match status" value="1"/>
</dbReference>
<evidence type="ECO:0000313" key="8">
    <source>
        <dbReference type="EMBL" id="OXV10193.1"/>
    </source>
</evidence>
<dbReference type="InterPro" id="IPR018325">
    <property type="entry name" value="Rad4/PNGase_transGLS-fold"/>
</dbReference>
<dbReference type="GO" id="GO:0071942">
    <property type="term" value="C:XPC complex"/>
    <property type="evidence" value="ECO:0007669"/>
    <property type="project" value="TreeGrafter"/>
</dbReference>
<dbReference type="Pfam" id="PF03909">
    <property type="entry name" value="BSD"/>
    <property type="match status" value="1"/>
</dbReference>
<feature type="compositionally biased region" description="Basic and acidic residues" evidence="6">
    <location>
        <begin position="1029"/>
        <end position="1044"/>
    </location>
</feature>
<evidence type="ECO:0000256" key="3">
    <source>
        <dbReference type="ARBA" id="ARBA00022763"/>
    </source>
</evidence>
<comment type="similarity">
    <text evidence="2">Belongs to the XPC family.</text>
</comment>
<keyword evidence="9" id="KW-1185">Reference proteome</keyword>
<feature type="region of interest" description="Disordered" evidence="6">
    <location>
        <begin position="1"/>
        <end position="81"/>
    </location>
</feature>
<feature type="region of interest" description="Disordered" evidence="6">
    <location>
        <begin position="710"/>
        <end position="735"/>
    </location>
</feature>
<feature type="region of interest" description="Disordered" evidence="6">
    <location>
        <begin position="1432"/>
        <end position="1478"/>
    </location>
</feature>
<feature type="compositionally biased region" description="Polar residues" evidence="6">
    <location>
        <begin position="883"/>
        <end position="899"/>
    </location>
</feature>
<feature type="region of interest" description="Disordered" evidence="6">
    <location>
        <begin position="1578"/>
        <end position="1598"/>
    </location>
</feature>
<dbReference type="SMART" id="SM00751">
    <property type="entry name" value="BSD"/>
    <property type="match status" value="1"/>
</dbReference>
<gene>
    <name evidence="8" type="ORF">Egran_02046</name>
</gene>
<dbReference type="Pfam" id="PF10404">
    <property type="entry name" value="BHD_2"/>
    <property type="match status" value="1"/>
</dbReference>
<dbReference type="GO" id="GO:0005737">
    <property type="term" value="C:cytoplasm"/>
    <property type="evidence" value="ECO:0007669"/>
    <property type="project" value="TreeGrafter"/>
</dbReference>
<protein>
    <recommendedName>
        <fullName evidence="7">BSD domain-containing protein</fullName>
    </recommendedName>
</protein>
<dbReference type="InterPro" id="IPR018328">
    <property type="entry name" value="Rad4_beta-hairpin_dom3"/>
</dbReference>
<keyword evidence="3" id="KW-0227">DNA damage</keyword>
<feature type="compositionally biased region" description="Polar residues" evidence="6">
    <location>
        <begin position="1589"/>
        <end position="1598"/>
    </location>
</feature>
<reference evidence="8 9" key="1">
    <citation type="journal article" date="2015" name="Environ. Microbiol.">
        <title>Metagenome sequence of Elaphomyces granulatus from sporocarp tissue reveals Ascomycota ectomycorrhizal fingerprints of genome expansion and a Proteobacteria-rich microbiome.</title>
        <authorList>
            <person name="Quandt C.A."/>
            <person name="Kohler A."/>
            <person name="Hesse C.N."/>
            <person name="Sharpton T.J."/>
            <person name="Martin F."/>
            <person name="Spatafora J.W."/>
        </authorList>
    </citation>
    <scope>NUCLEOTIDE SEQUENCE [LARGE SCALE GENOMIC DNA]</scope>
    <source>
        <strain evidence="8 9">OSC145934</strain>
    </source>
</reference>
<evidence type="ECO:0000256" key="1">
    <source>
        <dbReference type="ARBA" id="ARBA00004123"/>
    </source>
</evidence>
<name>A0A232M1D2_9EURO</name>
<feature type="region of interest" description="Disordered" evidence="6">
    <location>
        <begin position="1157"/>
        <end position="1187"/>
    </location>
</feature>
<evidence type="ECO:0000259" key="7">
    <source>
        <dbReference type="PROSITE" id="PS50858"/>
    </source>
</evidence>
<feature type="compositionally biased region" description="Acidic residues" evidence="6">
    <location>
        <begin position="1352"/>
        <end position="1371"/>
    </location>
</feature>
<evidence type="ECO:0000256" key="2">
    <source>
        <dbReference type="ARBA" id="ARBA00009525"/>
    </source>
</evidence>
<dbReference type="PANTHER" id="PTHR12135:SF0">
    <property type="entry name" value="DNA REPAIR PROTEIN COMPLEMENTING XP-C CELLS"/>
    <property type="match status" value="1"/>
</dbReference>
<dbReference type="PANTHER" id="PTHR12135">
    <property type="entry name" value="DNA REPAIR PROTEIN XP-C / RAD4"/>
    <property type="match status" value="1"/>
</dbReference>
<feature type="compositionally biased region" description="Low complexity" evidence="6">
    <location>
        <begin position="1454"/>
        <end position="1469"/>
    </location>
</feature>
<evidence type="ECO:0000256" key="5">
    <source>
        <dbReference type="ARBA" id="ARBA00023242"/>
    </source>
</evidence>
<feature type="region of interest" description="Disordered" evidence="6">
    <location>
        <begin position="995"/>
        <end position="1092"/>
    </location>
</feature>
<dbReference type="Gene3D" id="2.20.20.110">
    <property type="entry name" value="Rad4, beta-hairpin domain BHD1"/>
    <property type="match status" value="1"/>
</dbReference>
<dbReference type="GO" id="GO:0006298">
    <property type="term" value="P:mismatch repair"/>
    <property type="evidence" value="ECO:0007669"/>
    <property type="project" value="TreeGrafter"/>
</dbReference>
<dbReference type="SMART" id="SM01032">
    <property type="entry name" value="BHD_3"/>
    <property type="match status" value="1"/>
</dbReference>
<feature type="compositionally biased region" description="Polar residues" evidence="6">
    <location>
        <begin position="1376"/>
        <end position="1400"/>
    </location>
</feature>
<feature type="compositionally biased region" description="Polar residues" evidence="6">
    <location>
        <begin position="1874"/>
        <end position="1895"/>
    </location>
</feature>
<dbReference type="OrthoDB" id="300780at2759"/>
<feature type="region of interest" description="Disordered" evidence="6">
    <location>
        <begin position="883"/>
        <end position="942"/>
    </location>
</feature>
<feature type="region of interest" description="Disordered" evidence="6">
    <location>
        <begin position="1815"/>
        <end position="1920"/>
    </location>
</feature>
<dbReference type="FunFam" id="3.90.260.10:FF:000005">
    <property type="entry name" value="DNA repair protein rhp41"/>
    <property type="match status" value="1"/>
</dbReference>
<dbReference type="PROSITE" id="PS50858">
    <property type="entry name" value="BSD"/>
    <property type="match status" value="1"/>
</dbReference>
<dbReference type="GO" id="GO:0006289">
    <property type="term" value="P:nucleotide-excision repair"/>
    <property type="evidence" value="ECO:0007669"/>
    <property type="project" value="InterPro"/>
</dbReference>
<dbReference type="SUPFAM" id="SSF54001">
    <property type="entry name" value="Cysteine proteinases"/>
    <property type="match status" value="1"/>
</dbReference>
<dbReference type="InterPro" id="IPR005607">
    <property type="entry name" value="BSD_dom"/>
</dbReference>
<dbReference type="Pfam" id="PF10405">
    <property type="entry name" value="BHD_3"/>
    <property type="match status" value="1"/>
</dbReference>
<comment type="caution">
    <text evidence="8">The sequence shown here is derived from an EMBL/GenBank/DDBJ whole genome shotgun (WGS) entry which is preliminary data.</text>
</comment>
<dbReference type="InterPro" id="IPR004583">
    <property type="entry name" value="DNA_repair_Rad4"/>
</dbReference>
<dbReference type="GO" id="GO:0000111">
    <property type="term" value="C:nucleotide-excision repair factor 2 complex"/>
    <property type="evidence" value="ECO:0007669"/>
    <property type="project" value="TreeGrafter"/>
</dbReference>
<feature type="domain" description="BSD" evidence="7">
    <location>
        <begin position="1753"/>
        <end position="1805"/>
    </location>
</feature>
<sequence length="1920" mass="212745">MVRRGSSAYLNRGGLSRQRTPRRRRGDDVDDGSGDGIPEVYRQMLAEADARASNQAELDDRPIKRRRTGKTPAVLPGVQSEQPAEIQSVVVEEEGTKNILQTAYDSAVSDESDMEWEEVEIGQPSQNYQPESDGKSDELQITFNQASEQPRKASIARRKPVSATEKKLRLDIHKVHLLCLLGHVRLRNHWCNDDDAQDFLKQLLSKQTMAFLNPKETLAQFTRSTTFIDGLRQASEAFRNRFKVAAPGWRRPHWAEDPKSLKDLAAAIINDAETILSREDFMKQAKGLKGSRDFGAQLFCALLRSAAVEARLVCSLQPLSFTGTATNTTPVRPGPQYIVVSSDDPASSSEDNARGISSKYQESPHPIFWVEAYNDAVQKWIPVDPFVTKTVAKASKFEPPASDRYNSMNYVVAFEEDGSARDVTRRYANAYNAKTLKTRVESTKDGDKWWLKTMSLFQRPFLHDRDQLEIGELTARTGAELMPRNVQDFKGHPIYALERHLRRNEVIFPKRVIGQVGSKAGSKNEALQPVYRRADVHIVRSADGWYRLGRDIKVGEQPLKRIVVNRDENVIETPLYAFSQTETYEPPPIIKGKVPKNAYGNLDIYVPSMIPSGGFHLKHPEAARAARLLGVDCADAVTGFDFKGRHGTALFQGIVAANEYREALEEVLGCFEDEQIEAELDRKAAKVLHLWKHFLLKLRIADKVRSYTIEGESGNQGEGGLHEKDVSDEDDEMEQGGGFLLESDLEPAEPARTTSANDQYDSFRGGFVPEITTESTTDAPVSFPTLTSSSMIEHSRTSVESRSHYSLVVIPRELETNAMDPQSRPEVEIASNLHHPNEYSEIDSHQQQCRATPGLGMRGAGGSSTVPITIGSSSGVNSASIEIMSRSPSQAQSRTQSPGLTLEDSNSDTERVSLLSRDPDDDDAEPEWKKRMTSPHAVPAASSLRVRKTRLVAESDSQTTLTQLFGRPIAPAWDPQLLDCFEDDKQGSVMKTTKAIDLAGDSSDGRSHCPTSSRRALPVGNPRTPRAVLQDDHDSPSGIKDRKPIPSSSSLRRGKHSGIDSSVKRKNGRSTSKKAGLGSSKRRTKTVSENQTLTQMNYVRHFVVIESDDDQGLAGGLVDDDTIDDQCLSSRKRRKLSTKIEESIDPSAEYRFDEVTGNLQPHRDPATPQKPQKLEIPSSQSPESPGCVIISPSLFQNNDRNLSEKKSREIADCPKKEEIQESYFTQRSSQKPMCMLPPKSVISKSSPRTGVWAAPEASFYHGNDSLVQSEETALECDGSIQRTTPSNFTDRPVSDDTEPNPPLKFDKAVVYETDAESDYGAYGDYDDNLSQGPGQADQGGPGSNYIGSTVNDDGEGDDDDDDDDVEGDDSLDLPSIPNSGTDLDASDVNNEELTLPSDASENYHRPSLYTQFPTEPIPALDTQKLEELFPRHSNVEESRIRASALDRPPTSKNSTSQLQTLTQTQTQSQDPTKLSTEAVSSPLLSAKEAVKRASRGGSHAQESVVLVESSQLVDKTNKPYDLGEDRPQGIVQASQWLTDSTSVLYSLNLVFVANIEEGLVRAMDVAYDHIQEEILTSNEVSITEDESGKSSSTSQQPNLDLNAEFQETFRAFSNSPWGMRLGGLWDNVRKQGESYYEGARQEYAAASEEAVKGFSGLRNSIVGRTRGLSLSGALTGSDGNKNEDATMPASAEVLGEEKQRAESEDDDGFISRFRSEAAKRLKDIERAEDAADEALLRVASFREDPVSDEWSSFKEGFEVESKTDEITKNLDTYPRLRRTMETLVPEKAEYSDFWCRYYFLRLAIETEEKKRRELLRGASNTSQEEVGWDEDSDSEAETPSTPQVKSGKQSGTPSKLAISEVETLKAREPRRSNDQQSQADSESSYDLVSGTNSRAPGSPREKFSPSLISKAEESDEEDWE</sequence>
<evidence type="ECO:0000313" key="9">
    <source>
        <dbReference type="Proteomes" id="UP000243515"/>
    </source>
</evidence>
<evidence type="ECO:0000256" key="4">
    <source>
        <dbReference type="ARBA" id="ARBA00023204"/>
    </source>
</evidence>
<dbReference type="InterPro" id="IPR018326">
    <property type="entry name" value="Rad4_beta-hairpin_dom1"/>
</dbReference>
<dbReference type="InterPro" id="IPR038765">
    <property type="entry name" value="Papain-like_cys_pep_sf"/>
</dbReference>
<dbReference type="InterPro" id="IPR018327">
    <property type="entry name" value="BHD_2"/>
</dbReference>
<keyword evidence="4" id="KW-0234">DNA repair</keyword>
<dbReference type="EMBL" id="NPHW01003069">
    <property type="protein sequence ID" value="OXV10193.1"/>
    <property type="molecule type" value="Genomic_DNA"/>
</dbReference>
<accession>A0A232M1D2</accession>
<feature type="compositionally biased region" description="Acidic residues" evidence="6">
    <location>
        <begin position="1826"/>
        <end position="1836"/>
    </location>
</feature>
<evidence type="ECO:0000256" key="6">
    <source>
        <dbReference type="SAM" id="MobiDB-lite"/>
    </source>
</evidence>
<organism evidence="8 9">
    <name type="scientific">Elaphomyces granulatus</name>
    <dbReference type="NCBI Taxonomy" id="519963"/>
    <lineage>
        <taxon>Eukaryota</taxon>
        <taxon>Fungi</taxon>
        <taxon>Dikarya</taxon>
        <taxon>Ascomycota</taxon>
        <taxon>Pezizomycotina</taxon>
        <taxon>Eurotiomycetes</taxon>
        <taxon>Eurotiomycetidae</taxon>
        <taxon>Eurotiales</taxon>
        <taxon>Elaphomycetaceae</taxon>
        <taxon>Elaphomyces</taxon>
    </lineage>
</organism>
<comment type="subcellular location">
    <subcellularLocation>
        <location evidence="1">Nucleus</location>
    </subcellularLocation>
</comment>
<dbReference type="Pfam" id="PF03835">
    <property type="entry name" value="Rad4"/>
    <property type="match status" value="1"/>
</dbReference>
<dbReference type="Gene3D" id="3.30.60.290">
    <property type="entry name" value="Rad4, beta-hairpin domain BHD2"/>
    <property type="match status" value="1"/>
</dbReference>
<dbReference type="SMART" id="SM01031">
    <property type="entry name" value="BHD_2"/>
    <property type="match status" value="1"/>
</dbReference>
<feature type="compositionally biased region" description="Basic and acidic residues" evidence="6">
    <location>
        <begin position="1862"/>
        <end position="1873"/>
    </location>
</feature>
<dbReference type="SUPFAM" id="SSF140383">
    <property type="entry name" value="BSD domain-like"/>
    <property type="match status" value="1"/>
</dbReference>
<keyword evidence="5" id="KW-0539">Nucleus</keyword>
<proteinExistence type="inferred from homology"/>
<dbReference type="SMART" id="SM01030">
    <property type="entry name" value="BHD_1"/>
    <property type="match status" value="1"/>
</dbReference>